<reference evidence="6 7" key="1">
    <citation type="submission" date="2017-03" db="EMBL/GenBank/DDBJ databases">
        <title>Genome sequence of Clostridium hungatei DSM 14427.</title>
        <authorList>
            <person name="Poehlein A."/>
            <person name="Daniel R."/>
        </authorList>
    </citation>
    <scope>NUCLEOTIDE SEQUENCE [LARGE SCALE GENOMIC DNA]</scope>
    <source>
        <strain evidence="6 7">DSM 14427</strain>
    </source>
</reference>
<dbReference type="OrthoDB" id="9769198at2"/>
<evidence type="ECO:0000256" key="3">
    <source>
        <dbReference type="ARBA" id="ARBA00023002"/>
    </source>
</evidence>
<protein>
    <submittedName>
        <fullName evidence="6">Sorbitol dehydrogenase</fullName>
        <ecNumber evidence="6">1.1.1.14</ecNumber>
    </submittedName>
</protein>
<dbReference type="InterPro" id="IPR020843">
    <property type="entry name" value="ER"/>
</dbReference>
<dbReference type="InterPro" id="IPR013154">
    <property type="entry name" value="ADH-like_N"/>
</dbReference>
<dbReference type="GO" id="GO:0003939">
    <property type="term" value="F:L-iditol 2-dehydrogenase (NAD+) activity"/>
    <property type="evidence" value="ECO:0007669"/>
    <property type="project" value="UniProtKB-EC"/>
</dbReference>
<evidence type="ECO:0000256" key="4">
    <source>
        <dbReference type="RuleBase" id="RU361277"/>
    </source>
</evidence>
<dbReference type="GO" id="GO:0008270">
    <property type="term" value="F:zinc ion binding"/>
    <property type="evidence" value="ECO:0007669"/>
    <property type="project" value="InterPro"/>
</dbReference>
<dbReference type="SUPFAM" id="SSF50129">
    <property type="entry name" value="GroES-like"/>
    <property type="match status" value="1"/>
</dbReference>
<dbReference type="InterPro" id="IPR011032">
    <property type="entry name" value="GroES-like_sf"/>
</dbReference>
<dbReference type="InterPro" id="IPR050129">
    <property type="entry name" value="Zn_alcohol_dh"/>
</dbReference>
<proteinExistence type="inferred from homology"/>
<evidence type="ECO:0000256" key="1">
    <source>
        <dbReference type="ARBA" id="ARBA00022723"/>
    </source>
</evidence>
<dbReference type="STRING" id="48256.CLHUN_09980"/>
<gene>
    <name evidence="6" type="primary">gutB_1</name>
    <name evidence="6" type="ORF">CLHUN_09980</name>
</gene>
<dbReference type="PANTHER" id="PTHR43401:SF2">
    <property type="entry name" value="L-THREONINE 3-DEHYDROGENASE"/>
    <property type="match status" value="1"/>
</dbReference>
<dbReference type="RefSeq" id="WP_080063453.1">
    <property type="nucleotide sequence ID" value="NZ_MZGX01000005.1"/>
</dbReference>
<keyword evidence="2 4" id="KW-0862">Zinc</keyword>
<sequence length="337" mass="36423">MKAFFIEKPREGIVRDTEIPVPAEDEILLEVKAAGVCGTDVHIYKGEYFGSYPRIPGHEFSGVVAGIGEKVTKFKVGQQVAADPNIFCEACDSCKENRQNFCLDMDVVGVKRHGAFAQYLTVPERCVFDVSGLTFTEASMVEPLSCVVYGQEKAGIPLGASVLIFGAGPIGLMHVQLAGINGAASVTVVDLFEDKLALAKKLGADHTYTPAEFEKLGLVNSFEVVIDCTGVPRVIEGEIKYVKDSGTILFFGVCPDNSSITINPYEVFKRELKLCGSFALKKTFGKAVALAKSGKINLIDLVDKKLLLEEAPELFEDIVSGNSGLKTVFYPNGIEGY</sequence>
<dbReference type="PANTHER" id="PTHR43401">
    <property type="entry name" value="L-THREONINE 3-DEHYDROGENASE"/>
    <property type="match status" value="1"/>
</dbReference>
<keyword evidence="7" id="KW-1185">Reference proteome</keyword>
<evidence type="ECO:0000259" key="5">
    <source>
        <dbReference type="SMART" id="SM00829"/>
    </source>
</evidence>
<dbReference type="Gene3D" id="3.40.50.720">
    <property type="entry name" value="NAD(P)-binding Rossmann-like Domain"/>
    <property type="match status" value="1"/>
</dbReference>
<evidence type="ECO:0000313" key="6">
    <source>
        <dbReference type="EMBL" id="OPX45111.1"/>
    </source>
</evidence>
<dbReference type="Pfam" id="PF08240">
    <property type="entry name" value="ADH_N"/>
    <property type="match status" value="1"/>
</dbReference>
<dbReference type="Proteomes" id="UP000191554">
    <property type="component" value="Unassembled WGS sequence"/>
</dbReference>
<organism evidence="6 7">
    <name type="scientific">Ruminiclostridium hungatei</name>
    <name type="common">Clostridium hungatei</name>
    <dbReference type="NCBI Taxonomy" id="48256"/>
    <lineage>
        <taxon>Bacteria</taxon>
        <taxon>Bacillati</taxon>
        <taxon>Bacillota</taxon>
        <taxon>Clostridia</taxon>
        <taxon>Eubacteriales</taxon>
        <taxon>Oscillospiraceae</taxon>
        <taxon>Ruminiclostridium</taxon>
    </lineage>
</organism>
<dbReference type="EMBL" id="MZGX01000005">
    <property type="protein sequence ID" value="OPX45111.1"/>
    <property type="molecule type" value="Genomic_DNA"/>
</dbReference>
<feature type="domain" description="Enoyl reductase (ER)" evidence="5">
    <location>
        <begin position="12"/>
        <end position="329"/>
    </location>
</feature>
<dbReference type="InterPro" id="IPR013149">
    <property type="entry name" value="ADH-like_C"/>
</dbReference>
<dbReference type="InterPro" id="IPR002328">
    <property type="entry name" value="ADH_Zn_CS"/>
</dbReference>
<dbReference type="InterPro" id="IPR036291">
    <property type="entry name" value="NAD(P)-bd_dom_sf"/>
</dbReference>
<comment type="similarity">
    <text evidence="4">Belongs to the zinc-containing alcohol dehydrogenase family.</text>
</comment>
<dbReference type="SMART" id="SM00829">
    <property type="entry name" value="PKS_ER"/>
    <property type="match status" value="1"/>
</dbReference>
<name>A0A1V4SPC1_RUMHU</name>
<keyword evidence="1 4" id="KW-0479">Metal-binding</keyword>
<dbReference type="Pfam" id="PF00107">
    <property type="entry name" value="ADH_zinc_N"/>
    <property type="match status" value="1"/>
</dbReference>
<comment type="caution">
    <text evidence="6">The sequence shown here is derived from an EMBL/GenBank/DDBJ whole genome shotgun (WGS) entry which is preliminary data.</text>
</comment>
<dbReference type="Gene3D" id="3.90.180.10">
    <property type="entry name" value="Medium-chain alcohol dehydrogenases, catalytic domain"/>
    <property type="match status" value="1"/>
</dbReference>
<dbReference type="EC" id="1.1.1.14" evidence="6"/>
<comment type="cofactor">
    <cofactor evidence="4">
        <name>Zn(2+)</name>
        <dbReference type="ChEBI" id="CHEBI:29105"/>
    </cofactor>
</comment>
<accession>A0A1V4SPC1</accession>
<dbReference type="CDD" id="cd08234">
    <property type="entry name" value="threonine_DH_like"/>
    <property type="match status" value="1"/>
</dbReference>
<evidence type="ECO:0000256" key="2">
    <source>
        <dbReference type="ARBA" id="ARBA00022833"/>
    </source>
</evidence>
<evidence type="ECO:0000313" key="7">
    <source>
        <dbReference type="Proteomes" id="UP000191554"/>
    </source>
</evidence>
<dbReference type="SUPFAM" id="SSF51735">
    <property type="entry name" value="NAD(P)-binding Rossmann-fold domains"/>
    <property type="match status" value="1"/>
</dbReference>
<keyword evidence="3 6" id="KW-0560">Oxidoreductase</keyword>
<dbReference type="AlphaFoldDB" id="A0A1V4SPC1"/>
<dbReference type="PROSITE" id="PS00059">
    <property type="entry name" value="ADH_ZINC"/>
    <property type="match status" value="1"/>
</dbReference>